<organism evidence="2 3">
    <name type="scientific">Flagellimonas lutaonensis</name>
    <dbReference type="NCBI Taxonomy" id="516051"/>
    <lineage>
        <taxon>Bacteria</taxon>
        <taxon>Pseudomonadati</taxon>
        <taxon>Bacteroidota</taxon>
        <taxon>Flavobacteriia</taxon>
        <taxon>Flavobacteriales</taxon>
        <taxon>Flavobacteriaceae</taxon>
        <taxon>Flagellimonas</taxon>
    </lineage>
</organism>
<dbReference type="OrthoDB" id="1451982at2"/>
<dbReference type="Proteomes" id="UP000032726">
    <property type="component" value="Chromosome"/>
</dbReference>
<dbReference type="AlphaFoldDB" id="A0A0D5YRX8"/>
<sequence>MARLPLKFTLSLLTCLSTAFAFHLLILVGFEKPFWGNLIALSYLLNFALALGIFLALYFLRNKLGNAMGFLFMGGSLLKFVVFFLVFYPGYKSDGTIQGVEFAAFFVPYAVALVLETYFAAKMLKNLGAK</sequence>
<gene>
    <name evidence="2" type="ORF">VC82_1396</name>
</gene>
<keyword evidence="1" id="KW-0472">Membrane</keyword>
<keyword evidence="1" id="KW-0812">Transmembrane</keyword>
<evidence type="ECO:0000256" key="1">
    <source>
        <dbReference type="SAM" id="Phobius"/>
    </source>
</evidence>
<evidence type="ECO:0000313" key="2">
    <source>
        <dbReference type="EMBL" id="AKA35020.1"/>
    </source>
</evidence>
<dbReference type="HOGENOM" id="CLU_2044705_0_0_10"/>
<dbReference type="RefSeq" id="WP_045801725.1">
    <property type="nucleotide sequence ID" value="NZ_CP011071.1"/>
</dbReference>
<proteinExistence type="predicted"/>
<dbReference type="EMBL" id="CP011071">
    <property type="protein sequence ID" value="AKA35020.1"/>
    <property type="molecule type" value="Genomic_DNA"/>
</dbReference>
<accession>A0A0D5YRX8</accession>
<reference evidence="2 3" key="1">
    <citation type="submission" date="2015-03" db="EMBL/GenBank/DDBJ databases">
        <title>Complete genome sequence of Muricauda lutaonensis CC-HSB-11T, isolated from a coastal hot spring.</title>
        <authorList>
            <person name="Kim K.M."/>
        </authorList>
    </citation>
    <scope>NUCLEOTIDE SEQUENCE [LARGE SCALE GENOMIC DNA]</scope>
    <source>
        <strain evidence="2 3">CC-HSB-11</strain>
    </source>
</reference>
<feature type="transmembrane region" description="Helical" evidence="1">
    <location>
        <begin position="102"/>
        <end position="121"/>
    </location>
</feature>
<evidence type="ECO:0000313" key="3">
    <source>
        <dbReference type="Proteomes" id="UP000032726"/>
    </source>
</evidence>
<keyword evidence="1" id="KW-1133">Transmembrane helix</keyword>
<feature type="transmembrane region" description="Helical" evidence="1">
    <location>
        <begin position="37"/>
        <end position="60"/>
    </location>
</feature>
<evidence type="ECO:0008006" key="4">
    <source>
        <dbReference type="Google" id="ProtNLM"/>
    </source>
</evidence>
<keyword evidence="3" id="KW-1185">Reference proteome</keyword>
<dbReference type="Pfam" id="PF19665">
    <property type="entry name" value="DUF6168"/>
    <property type="match status" value="1"/>
</dbReference>
<name>A0A0D5YRX8_9FLAO</name>
<dbReference type="STRING" id="516051.VC82_1396"/>
<dbReference type="KEGG" id="mlt:VC82_1396"/>
<dbReference type="InterPro" id="IPR046166">
    <property type="entry name" value="DUF6168"/>
</dbReference>
<protein>
    <recommendedName>
        <fullName evidence="4">ATP synthase protein I</fullName>
    </recommendedName>
</protein>
<feature type="transmembrane region" description="Helical" evidence="1">
    <location>
        <begin position="67"/>
        <end position="90"/>
    </location>
</feature>